<dbReference type="PANTHER" id="PTHR46455:SF5">
    <property type="entry name" value="SET AND MYND DOMAIN CONTAINING, ARTHROPOD-SPECIFIC, MEMBER 4, ISOFORM A"/>
    <property type="match status" value="1"/>
</dbReference>
<dbReference type="PANTHER" id="PTHR46455">
    <property type="entry name" value="SET AND MYND DOMAIN CONTAINING, ARTHROPOD-SPECIFIC, MEMBER 4, ISOFORM A"/>
    <property type="match status" value="1"/>
</dbReference>
<dbReference type="OrthoDB" id="265717at2759"/>
<feature type="domain" description="SET" evidence="2">
    <location>
        <begin position="42"/>
        <end position="284"/>
    </location>
</feature>
<dbReference type="InterPro" id="IPR001214">
    <property type="entry name" value="SET_dom"/>
</dbReference>
<organism evidence="3 4">
    <name type="scientific">Ceutorhynchus assimilis</name>
    <name type="common">cabbage seed weevil</name>
    <dbReference type="NCBI Taxonomy" id="467358"/>
    <lineage>
        <taxon>Eukaryota</taxon>
        <taxon>Metazoa</taxon>
        <taxon>Ecdysozoa</taxon>
        <taxon>Arthropoda</taxon>
        <taxon>Hexapoda</taxon>
        <taxon>Insecta</taxon>
        <taxon>Pterygota</taxon>
        <taxon>Neoptera</taxon>
        <taxon>Endopterygota</taxon>
        <taxon>Coleoptera</taxon>
        <taxon>Polyphaga</taxon>
        <taxon>Cucujiformia</taxon>
        <taxon>Curculionidae</taxon>
        <taxon>Ceutorhynchinae</taxon>
        <taxon>Ceutorhynchus</taxon>
    </lineage>
</organism>
<feature type="compositionally biased region" description="Basic residues" evidence="1">
    <location>
        <begin position="1"/>
        <end position="15"/>
    </location>
</feature>
<dbReference type="Pfam" id="PF00856">
    <property type="entry name" value="SET"/>
    <property type="match status" value="1"/>
</dbReference>
<dbReference type="Gene3D" id="6.10.140.2220">
    <property type="match status" value="1"/>
</dbReference>
<evidence type="ECO:0000313" key="3">
    <source>
        <dbReference type="EMBL" id="CAG9767203.1"/>
    </source>
</evidence>
<evidence type="ECO:0000256" key="1">
    <source>
        <dbReference type="SAM" id="MobiDB-lite"/>
    </source>
</evidence>
<dbReference type="GO" id="GO:0008757">
    <property type="term" value="F:S-adenosylmethionine-dependent methyltransferase activity"/>
    <property type="evidence" value="ECO:0007669"/>
    <property type="project" value="UniProtKB-ARBA"/>
</dbReference>
<reference evidence="3" key="1">
    <citation type="submission" date="2022-01" db="EMBL/GenBank/DDBJ databases">
        <authorList>
            <person name="King R."/>
        </authorList>
    </citation>
    <scope>NUCLEOTIDE SEQUENCE</scope>
</reference>
<gene>
    <name evidence="3" type="ORF">CEUTPL_LOCUS7769</name>
</gene>
<dbReference type="CDD" id="cd20071">
    <property type="entry name" value="SET_SMYD"/>
    <property type="match status" value="1"/>
</dbReference>
<dbReference type="EMBL" id="OU892280">
    <property type="protein sequence ID" value="CAG9767203.1"/>
    <property type="molecule type" value="Genomic_DNA"/>
</dbReference>
<keyword evidence="4" id="KW-1185">Reference proteome</keyword>
<dbReference type="GO" id="GO:0008170">
    <property type="term" value="F:N-methyltransferase activity"/>
    <property type="evidence" value="ECO:0007669"/>
    <property type="project" value="UniProtKB-ARBA"/>
</dbReference>
<dbReference type="PROSITE" id="PS50280">
    <property type="entry name" value="SET"/>
    <property type="match status" value="1"/>
</dbReference>
<dbReference type="SUPFAM" id="SSF82199">
    <property type="entry name" value="SET domain"/>
    <property type="match status" value="1"/>
</dbReference>
<dbReference type="Gene3D" id="2.170.270.10">
    <property type="entry name" value="SET domain"/>
    <property type="match status" value="1"/>
</dbReference>
<dbReference type="InterPro" id="IPR053010">
    <property type="entry name" value="SET_SmydA-8"/>
</dbReference>
<dbReference type="SMART" id="SM00317">
    <property type="entry name" value="SET"/>
    <property type="match status" value="1"/>
</dbReference>
<feature type="region of interest" description="Disordered" evidence="1">
    <location>
        <begin position="1"/>
        <end position="27"/>
    </location>
</feature>
<dbReference type="Proteomes" id="UP001152799">
    <property type="component" value="Chromosome 4"/>
</dbReference>
<evidence type="ECO:0000313" key="4">
    <source>
        <dbReference type="Proteomes" id="UP001152799"/>
    </source>
</evidence>
<proteinExistence type="predicted"/>
<protein>
    <recommendedName>
        <fullName evidence="2">SET domain-containing protein</fullName>
    </recommendedName>
</protein>
<evidence type="ECO:0000259" key="2">
    <source>
        <dbReference type="PROSITE" id="PS50280"/>
    </source>
</evidence>
<name>A0A9N9QEM6_9CUCU</name>
<dbReference type="GO" id="GO:0008276">
    <property type="term" value="F:protein methyltransferase activity"/>
    <property type="evidence" value="ECO:0007669"/>
    <property type="project" value="UniProtKB-ARBA"/>
</dbReference>
<dbReference type="AlphaFoldDB" id="A0A9N9QEM6"/>
<feature type="compositionally biased region" description="Low complexity" evidence="1">
    <location>
        <begin position="16"/>
        <end position="27"/>
    </location>
</feature>
<accession>A0A9N9QEM6</accession>
<sequence length="537" mass="61184">MSGHHHHNHRRRRSSSSKTSRSNTSTISSYLEDVSEDNFEGPKYEIKTSKIMGRYIVSKKEIKPGEIIITEEPLVIGPCTDCKVQCLGCYKDLEKEQQINKCVSCGWPLCSKKCPGLRKTHGHTQIECTILQECKSASFLNYTNLEELRTNFQALVPLRCLILKTTDPSSYAILMDMESHNGIRKNIPDLWALNQARVVDRIIKDWRLTEFTPEEIHTICGILEVNAFEIGQGVNIRGLYPTAFLLSHNCVPNTNHTDEEGTYHLTIRASTRIPEGHPVTLSYAYTLQCTQKRREHLLENKFFECKCQRCCDKTELGTYSGALLCPKCDNGLVLCDNPLNFDSSWSCNSSGKYCPGYSINANSIRVLLNRISHEVEQIDSNDICAMENFLQKYRNVLHPTHYLCLSIKVSLSQVYGRISGYLIHELKDKPLIRKKDICHEILKVFDVIEPGYTRIRGVTLYEIHAPMMILLSRQMETESMSKSEIKAALRDVLKYLTEAKVILSYEPEHSPEGIMGKAATDALIQIKDWEKIVGKIK</sequence>
<dbReference type="InterPro" id="IPR046341">
    <property type="entry name" value="SET_dom_sf"/>
</dbReference>
<dbReference type="Gene3D" id="1.10.220.160">
    <property type="match status" value="1"/>
</dbReference>